<name>A0A3D8QZ03_9HELO</name>
<sequence length="162" mass="17320">MSSNVSGLGFDVDAGGPNTDSYSEICAGHVSLVAKACDRHFASALTVSCSGCESATLWIVMDLMLGRIEGQPALARKNHHRVRPLDELRHGDGGAITNPAHQKPGAWLAAEVESIGRTEGNLVQGGVSRKRPSRQELDVTITAQAEDRKQREGRRDGPNPPD</sequence>
<keyword evidence="3" id="KW-1185">Reference proteome</keyword>
<dbReference type="AlphaFoldDB" id="A0A3D8QZ03"/>
<accession>A0A3D8QZ03</accession>
<feature type="region of interest" description="Disordered" evidence="1">
    <location>
        <begin position="123"/>
        <end position="162"/>
    </location>
</feature>
<protein>
    <submittedName>
        <fullName evidence="2">Uncharacterized protein</fullName>
    </submittedName>
</protein>
<organism evidence="2 3">
    <name type="scientific">Coleophoma crateriformis</name>
    <dbReference type="NCBI Taxonomy" id="565419"/>
    <lineage>
        <taxon>Eukaryota</taxon>
        <taxon>Fungi</taxon>
        <taxon>Dikarya</taxon>
        <taxon>Ascomycota</taxon>
        <taxon>Pezizomycotina</taxon>
        <taxon>Leotiomycetes</taxon>
        <taxon>Helotiales</taxon>
        <taxon>Dermateaceae</taxon>
        <taxon>Coleophoma</taxon>
    </lineage>
</organism>
<reference evidence="2 3" key="1">
    <citation type="journal article" date="2018" name="IMA Fungus">
        <title>IMA Genome-F 9: Draft genome sequence of Annulohypoxylon stygium, Aspergillus mulundensis, Berkeleyomyces basicola (syn. Thielaviopsis basicola), Ceratocystis smalleyi, two Cercospora beticola strains, Coleophoma cylindrospora, Fusarium fracticaudum, Phialophora cf. hyalina, and Morchella septimelata.</title>
        <authorList>
            <person name="Wingfield B.D."/>
            <person name="Bills G.F."/>
            <person name="Dong Y."/>
            <person name="Huang W."/>
            <person name="Nel W.J."/>
            <person name="Swalarsk-Parry B.S."/>
            <person name="Vaghefi N."/>
            <person name="Wilken P.M."/>
            <person name="An Z."/>
            <person name="de Beer Z.W."/>
            <person name="De Vos L."/>
            <person name="Chen L."/>
            <person name="Duong T.A."/>
            <person name="Gao Y."/>
            <person name="Hammerbacher A."/>
            <person name="Kikkert J.R."/>
            <person name="Li Y."/>
            <person name="Li H."/>
            <person name="Li K."/>
            <person name="Li Q."/>
            <person name="Liu X."/>
            <person name="Ma X."/>
            <person name="Naidoo K."/>
            <person name="Pethybridge S.J."/>
            <person name="Sun J."/>
            <person name="Steenkamp E.T."/>
            <person name="van der Nest M.A."/>
            <person name="van Wyk S."/>
            <person name="Wingfield M.J."/>
            <person name="Xiong C."/>
            <person name="Yue Q."/>
            <person name="Zhang X."/>
        </authorList>
    </citation>
    <scope>NUCLEOTIDE SEQUENCE [LARGE SCALE GENOMIC DNA]</scope>
    <source>
        <strain evidence="2 3">BP5796</strain>
    </source>
</reference>
<evidence type="ECO:0000313" key="3">
    <source>
        <dbReference type="Proteomes" id="UP000256328"/>
    </source>
</evidence>
<feature type="compositionally biased region" description="Basic and acidic residues" evidence="1">
    <location>
        <begin position="145"/>
        <end position="162"/>
    </location>
</feature>
<proteinExistence type="predicted"/>
<dbReference type="EMBL" id="PDLN01000014">
    <property type="protein sequence ID" value="RDW66985.1"/>
    <property type="molecule type" value="Genomic_DNA"/>
</dbReference>
<comment type="caution">
    <text evidence="2">The sequence shown here is derived from an EMBL/GenBank/DDBJ whole genome shotgun (WGS) entry which is preliminary data.</text>
</comment>
<evidence type="ECO:0000313" key="2">
    <source>
        <dbReference type="EMBL" id="RDW66985.1"/>
    </source>
</evidence>
<dbReference type="Proteomes" id="UP000256328">
    <property type="component" value="Unassembled WGS sequence"/>
</dbReference>
<gene>
    <name evidence="2" type="ORF">BP5796_09734</name>
</gene>
<evidence type="ECO:0000256" key="1">
    <source>
        <dbReference type="SAM" id="MobiDB-lite"/>
    </source>
</evidence>